<dbReference type="Pfam" id="PF11625">
    <property type="entry name" value="DUF3253"/>
    <property type="match status" value="1"/>
</dbReference>
<feature type="region of interest" description="Disordered" evidence="1">
    <location>
        <begin position="61"/>
        <end position="81"/>
    </location>
</feature>
<comment type="caution">
    <text evidence="2">The sequence shown here is derived from an EMBL/GenBank/DDBJ whole genome shotgun (WGS) entry which is preliminary data.</text>
</comment>
<reference evidence="2 3" key="1">
    <citation type="journal article" date="2020" name="Syst. Appl. Microbiol.">
        <title>Arthrospiribacter ruber gen. nov., sp. nov., a novel bacterium isolated from Arthrospira cultures.</title>
        <authorList>
            <person name="Waleron M."/>
            <person name="Misztak A."/>
            <person name="Waleron M.M."/>
            <person name="Furmaniak M."/>
            <person name="Mrozik A."/>
            <person name="Waleron K."/>
        </authorList>
    </citation>
    <scope>NUCLEOTIDE SEQUENCE [LARGE SCALE GENOMIC DNA]</scope>
    <source>
        <strain evidence="2 3">DPMB0001</strain>
    </source>
</reference>
<dbReference type="Proteomes" id="UP000727490">
    <property type="component" value="Unassembled WGS sequence"/>
</dbReference>
<name>A0A951IRS3_9BACT</name>
<dbReference type="EMBL" id="RPHB01000001">
    <property type="protein sequence ID" value="MBW3466745.1"/>
    <property type="molecule type" value="Genomic_DNA"/>
</dbReference>
<evidence type="ECO:0000256" key="1">
    <source>
        <dbReference type="SAM" id="MobiDB-lite"/>
    </source>
</evidence>
<accession>A0A951IRS3</accession>
<sequence>MEPNILRLSILEMIRMRKGKSFCPSEVVRWLYPMAWRHFMSDIREEMMQMYREGLITVTQKEEKIDPENDPKGPVRISEVR</sequence>
<evidence type="ECO:0000313" key="2">
    <source>
        <dbReference type="EMBL" id="MBW3466745.1"/>
    </source>
</evidence>
<proteinExistence type="predicted"/>
<evidence type="ECO:0000313" key="3">
    <source>
        <dbReference type="Proteomes" id="UP000727490"/>
    </source>
</evidence>
<dbReference type="InterPro" id="IPR021660">
    <property type="entry name" value="DUF3253"/>
</dbReference>
<organism evidence="2 3">
    <name type="scientific">Arthrospiribacter ruber</name>
    <dbReference type="NCBI Taxonomy" id="2487934"/>
    <lineage>
        <taxon>Bacteria</taxon>
        <taxon>Pseudomonadati</taxon>
        <taxon>Bacteroidota</taxon>
        <taxon>Cytophagia</taxon>
        <taxon>Cytophagales</taxon>
        <taxon>Cyclobacteriaceae</taxon>
        <taxon>Arthrospiribacter</taxon>
    </lineage>
</organism>
<keyword evidence="3" id="KW-1185">Reference proteome</keyword>
<protein>
    <submittedName>
        <fullName evidence="2">DUF3253 domain-containing protein</fullName>
    </submittedName>
</protein>
<dbReference type="AlphaFoldDB" id="A0A951IRS3"/>
<gene>
    <name evidence="2" type="ORF">EGN73_02795</name>
</gene>